<dbReference type="RefSeq" id="WP_009032700.1">
    <property type="nucleotide sequence ID" value="NZ_ALWO02000023.1"/>
</dbReference>
<dbReference type="eggNOG" id="COG1680">
    <property type="taxonomic scope" value="Bacteria"/>
</dbReference>
<dbReference type="EMBL" id="ALWO02000023">
    <property type="protein sequence ID" value="EOZ98751.1"/>
    <property type="molecule type" value="Genomic_DNA"/>
</dbReference>
<comment type="caution">
    <text evidence="2">The sequence shown here is derived from an EMBL/GenBank/DDBJ whole genome shotgun (WGS) entry which is preliminary data.</text>
</comment>
<dbReference type="PANTHER" id="PTHR46825">
    <property type="entry name" value="D-ALANYL-D-ALANINE-CARBOXYPEPTIDASE/ENDOPEPTIDASE AMPH"/>
    <property type="match status" value="1"/>
</dbReference>
<protein>
    <submittedName>
        <fullName evidence="2">Beta-lactamase</fullName>
    </submittedName>
</protein>
<proteinExistence type="predicted"/>
<dbReference type="SUPFAM" id="SSF56601">
    <property type="entry name" value="beta-lactamase/transpeptidase-like"/>
    <property type="match status" value="1"/>
</dbReference>
<dbReference type="Gene3D" id="3.40.710.10">
    <property type="entry name" value="DD-peptidase/beta-lactamase superfamily"/>
    <property type="match status" value="1"/>
</dbReference>
<dbReference type="InterPro" id="IPR001466">
    <property type="entry name" value="Beta-lactam-related"/>
</dbReference>
<sequence>MEYNFLLITVFLLAFGSCKEKDLKSIVGDNLPDIQMTTTDQILNYEIENGSSPSIQYFFFDQHKIIDSFQKGFSDVGGQKKVDANTTYHVLSVTKTFTAIATLQLVERGLLELEKPVIHYLPHFQYGSEITVKQLLNHTSGIPNPIPLSWIHLESEDQSFDRNSFFDLIIEKNKKVKSKPNEKFAYSNLGYVILGQLIEKVSGKTFEDYIIENIVRKLPISQDDLAFSISNSHDHAKGYHKKISFSNLILGLFINKSKFMGENEGKWKPFKNYYVNGAPYGGLIGKPSAFVSYVQELMNENSSLISEKSKTMMFQENKNNPNTGMCLGWFSGELNGVKYFAHAGGGGGYYCEIRIYPKINRGSVIFFNRTGMSDERYLDKIDRFYI</sequence>
<gene>
    <name evidence="2" type="ORF">A33Q_1405</name>
</gene>
<organism evidence="2 3">
    <name type="scientific">Indibacter alkaliphilus (strain CCUG 57479 / KCTC 22604 / LW1)</name>
    <dbReference type="NCBI Taxonomy" id="1189612"/>
    <lineage>
        <taxon>Bacteria</taxon>
        <taxon>Pseudomonadati</taxon>
        <taxon>Bacteroidota</taxon>
        <taxon>Cytophagia</taxon>
        <taxon>Cytophagales</taxon>
        <taxon>Cyclobacteriaceae</taxon>
    </lineage>
</organism>
<dbReference type="STRING" id="1189612.A33Q_1405"/>
<dbReference type="InterPro" id="IPR050491">
    <property type="entry name" value="AmpC-like"/>
</dbReference>
<feature type="domain" description="Beta-lactamase-related" evidence="1">
    <location>
        <begin position="72"/>
        <end position="376"/>
    </location>
</feature>
<dbReference type="AlphaFoldDB" id="S2E2N6"/>
<dbReference type="Pfam" id="PF00144">
    <property type="entry name" value="Beta-lactamase"/>
    <property type="match status" value="1"/>
</dbReference>
<dbReference type="OrthoDB" id="9797709at2"/>
<evidence type="ECO:0000313" key="2">
    <source>
        <dbReference type="EMBL" id="EOZ98751.1"/>
    </source>
</evidence>
<keyword evidence="3" id="KW-1185">Reference proteome</keyword>
<accession>S2E2N6</accession>
<evidence type="ECO:0000313" key="3">
    <source>
        <dbReference type="Proteomes" id="UP000006073"/>
    </source>
</evidence>
<dbReference type="PANTHER" id="PTHR46825:SF9">
    <property type="entry name" value="BETA-LACTAMASE-RELATED DOMAIN-CONTAINING PROTEIN"/>
    <property type="match status" value="1"/>
</dbReference>
<dbReference type="InterPro" id="IPR012338">
    <property type="entry name" value="Beta-lactam/transpept-like"/>
</dbReference>
<dbReference type="Proteomes" id="UP000006073">
    <property type="component" value="Unassembled WGS sequence"/>
</dbReference>
<reference evidence="2 3" key="1">
    <citation type="journal article" date="2013" name="Genome Announc.">
        <title>Draft Genome Sequence of Indibacter alkaliphilus Strain LW1T, Isolated from Lonar Lake, a Haloalkaline Lake in the Buldana District of Maharashtra, India.</title>
        <authorList>
            <person name="Singh A."/>
            <person name="Kumar Jangir P."/>
            <person name="Sharma R."/>
            <person name="Singh A."/>
            <person name="Kumar Pinnaka A."/>
            <person name="Shivaji S."/>
        </authorList>
    </citation>
    <scope>NUCLEOTIDE SEQUENCE [LARGE SCALE GENOMIC DNA]</scope>
    <source>
        <strain evidence="3">CCUG 57479 / KCTC 22604 / LW1</strain>
    </source>
</reference>
<evidence type="ECO:0000259" key="1">
    <source>
        <dbReference type="Pfam" id="PF00144"/>
    </source>
</evidence>
<name>S2E2N6_INDAL</name>